<proteinExistence type="predicted"/>
<evidence type="ECO:0000313" key="3">
    <source>
        <dbReference type="EMBL" id="MCW1925352.1"/>
    </source>
</evidence>
<protein>
    <submittedName>
        <fullName evidence="3">Autotransporter-associated beta strand repeat-containing protein</fullName>
    </submittedName>
</protein>
<feature type="signal peptide" evidence="2">
    <location>
        <begin position="1"/>
        <end position="28"/>
    </location>
</feature>
<dbReference type="Pfam" id="PF12951">
    <property type="entry name" value="PATR"/>
    <property type="match status" value="6"/>
</dbReference>
<organism evidence="3 4">
    <name type="scientific">Luteolibacter arcticus</name>
    <dbReference type="NCBI Taxonomy" id="1581411"/>
    <lineage>
        <taxon>Bacteria</taxon>
        <taxon>Pseudomonadati</taxon>
        <taxon>Verrucomicrobiota</taxon>
        <taxon>Verrucomicrobiia</taxon>
        <taxon>Verrucomicrobiales</taxon>
        <taxon>Verrucomicrobiaceae</taxon>
        <taxon>Luteolibacter</taxon>
    </lineage>
</organism>
<dbReference type="InterPro" id="IPR012332">
    <property type="entry name" value="Autotransporter_pectin_lyase_C"/>
</dbReference>
<reference evidence="3 4" key="1">
    <citation type="submission" date="2022-10" db="EMBL/GenBank/DDBJ databases">
        <title>Luteolibacter arcticus strain CCTCC AB 2014275, whole genome shotgun sequencing project.</title>
        <authorList>
            <person name="Zhao G."/>
            <person name="Shen L."/>
        </authorList>
    </citation>
    <scope>NUCLEOTIDE SEQUENCE [LARGE SCALE GENOMIC DNA]</scope>
    <source>
        <strain evidence="3 4">CCTCC AB 2014275</strain>
    </source>
</reference>
<sequence length="1521" mass="156127">MKPSSHRILPHTLVVCAAPLLASLSANGHVVSTNESNKTGAWTLPAGPNLLTGVTPSPATVAVHEVSNENWSTVIDGTLGDVLGSPGTSCTPSNGDTVTFPLDLTGHPGGRNITSFDSYCTWVNGGRDNQDYTLQYSTVANPAVFINIHTPRLQTQTTGGDRSTHQRLTDTSGFLATGVHSIRLIFNAQENGYVGYREFVLQDAASVVCVSNEKNNDNVWILPPGPNLLTAPVTTPAVHEDSSNTWETTLDGSVGNHNSTASSVTPTDGSSVVFPLDLAGHPGGRNLVSFDSYAAWSSDGRDDQHYTLEYSTVGDPATFLPITAVAAHSEYVNGPRRATHSRITSSTGTLATGVHSVRLTFNGQENGFEGYREFIARDSPLPVVLTHESNNTDAWTLPIGTNLLSNTLPKTPPTADGFNHGNGDITNSDWTILTDGLLGTPGNQFSSVAPLNGASVILPLDTSANTNGYNISSFDSYCSWGNSGRDDQNYTISYSVVGSEATFIPLQVVVNHTIDPTNSTHTRLTAASGFLATNVAAVKIDFQGQENGYTGFREFIALGSAVPLAGSLTWSGTGSANWINGPDNNWKDGTSGLPANFTSLAPLTFDSTGINPNINLPAALTAADVTFVNDAAHPYTFGGAALTVTNGLTLSGAGNASFGNSVQAASITVSGTGNLTLAGSNSSLTGIALVSNGTLTLASNDALGAASLVLTGGTASFTSALPSVSSLSGTSGAITLGNAATSADTDLQINVATALSYAGSISDASGTANGRLTKSGSDILTLSGTNSYTGPTTVTDGTLRLNNRLSLYNGNTAAWTASNILIQGFSELNLRVGGAGEFTGTDVAALNTGGFDADAILSLDTTSGNYEISSSIGGSIDILKKGPNTLTLSGSNTFTGSLVVTQGTIAAANPSGTSLPGDLEVGNSTSNAWVNMLASNQFGPTSLIRFDTGPGTINGKVQLRGTNQTVAGLESFTNNRIAIIQNDETTTPGYTVNPGPATLTINTPVDAEYTFHGIIRNQDGGAVSLVKTGPGRQELINAAIQGHSYNGPTTISEGTFRLNFSGGNSGFNSNITIEEDGIFNLHSTGTGYDFNPIISGEGSLLVTGGIPAALTNGLNSWTGGTTVDGGFFALKTVNGDDIGQGNAPGQTCVGGAMTPLNVINVINEGTLSLDNAAPLGNSPVLPQFAPTILINEGCKLYGGTNTVAFVSNITLDGGEIDLTNGAATGAFNTNLCFVGTLVVGGSSILPSSIFTSGTGDNANASLGSAGLPGTVFQVANVTGNADADLTVSSILRNVGSAVSPLTKTGPGTMTLTGANVYTGDTTVSGGELVVNGVSIADTNKLVLDGGKLGLTANETVGTLFFGGAQQLAGTYGSTDSTATNKNNDRFSGSGVLTVTSGPGVSYESWASIIPNPADRDRTDDPDGDGFENLEEFLFGTSPIATTGSLAQVEKTGSGMIVRWNQRATGSSVYALQENTTLVSPWPASPATISNDPVQDVPNYVRKQAVIPVDSVRKFVRVEATE</sequence>
<dbReference type="InterPro" id="IPR011050">
    <property type="entry name" value="Pectin_lyase_fold/virulence"/>
</dbReference>
<dbReference type="Gene3D" id="2.160.20.20">
    <property type="match status" value="1"/>
</dbReference>
<evidence type="ECO:0000256" key="1">
    <source>
        <dbReference type="ARBA" id="ARBA00022729"/>
    </source>
</evidence>
<accession>A0ABT3GPC9</accession>
<evidence type="ECO:0000256" key="2">
    <source>
        <dbReference type="SAM" id="SignalP"/>
    </source>
</evidence>
<dbReference type="SUPFAM" id="SSF51126">
    <property type="entry name" value="Pectin lyase-like"/>
    <property type="match status" value="2"/>
</dbReference>
<keyword evidence="1 2" id="KW-0732">Signal</keyword>
<dbReference type="Proteomes" id="UP001320876">
    <property type="component" value="Unassembled WGS sequence"/>
</dbReference>
<comment type="caution">
    <text evidence="3">The sequence shown here is derived from an EMBL/GenBank/DDBJ whole genome shotgun (WGS) entry which is preliminary data.</text>
</comment>
<name>A0ABT3GPC9_9BACT</name>
<dbReference type="NCBIfam" id="TIGR02601">
    <property type="entry name" value="autotrns_rpt"/>
    <property type="match status" value="3"/>
</dbReference>
<evidence type="ECO:0000313" key="4">
    <source>
        <dbReference type="Proteomes" id="UP001320876"/>
    </source>
</evidence>
<dbReference type="RefSeq" id="WP_264489457.1">
    <property type="nucleotide sequence ID" value="NZ_JAPDDT010000013.1"/>
</dbReference>
<dbReference type="EMBL" id="JAPDDT010000013">
    <property type="protein sequence ID" value="MCW1925352.1"/>
    <property type="molecule type" value="Genomic_DNA"/>
</dbReference>
<keyword evidence="4" id="KW-1185">Reference proteome</keyword>
<feature type="chain" id="PRO_5047136679" evidence="2">
    <location>
        <begin position="29"/>
        <end position="1521"/>
    </location>
</feature>
<dbReference type="InterPro" id="IPR013425">
    <property type="entry name" value="Autotrns_rpt"/>
</dbReference>
<gene>
    <name evidence="3" type="ORF">OKA05_22520</name>
</gene>